<name>A0A8T0IYW5_CERPU</name>
<accession>A0A8T0IYW5</accession>
<proteinExistence type="predicted"/>
<evidence type="ECO:0000313" key="2">
    <source>
        <dbReference type="Proteomes" id="UP000822688"/>
    </source>
</evidence>
<keyword evidence="2" id="KW-1185">Reference proteome</keyword>
<comment type="caution">
    <text evidence="1">The sequence shown here is derived from an EMBL/GenBank/DDBJ whole genome shotgun (WGS) entry which is preliminary data.</text>
</comment>
<organism evidence="1 2">
    <name type="scientific">Ceratodon purpureus</name>
    <name type="common">Fire moss</name>
    <name type="synonym">Dicranum purpureum</name>
    <dbReference type="NCBI Taxonomy" id="3225"/>
    <lineage>
        <taxon>Eukaryota</taxon>
        <taxon>Viridiplantae</taxon>
        <taxon>Streptophyta</taxon>
        <taxon>Embryophyta</taxon>
        <taxon>Bryophyta</taxon>
        <taxon>Bryophytina</taxon>
        <taxon>Bryopsida</taxon>
        <taxon>Dicranidae</taxon>
        <taxon>Pseudoditrichales</taxon>
        <taxon>Ditrichaceae</taxon>
        <taxon>Ceratodon</taxon>
    </lineage>
</organism>
<protein>
    <submittedName>
        <fullName evidence="1">Uncharacterized protein</fullName>
    </submittedName>
</protein>
<reference evidence="1" key="1">
    <citation type="submission" date="2020-06" db="EMBL/GenBank/DDBJ databases">
        <title>WGS assembly of Ceratodon purpureus strain R40.</title>
        <authorList>
            <person name="Carey S.B."/>
            <person name="Jenkins J."/>
            <person name="Shu S."/>
            <person name="Lovell J.T."/>
            <person name="Sreedasyam A."/>
            <person name="Maumus F."/>
            <person name="Tiley G.P."/>
            <person name="Fernandez-Pozo N."/>
            <person name="Barry K."/>
            <person name="Chen C."/>
            <person name="Wang M."/>
            <person name="Lipzen A."/>
            <person name="Daum C."/>
            <person name="Saski C.A."/>
            <person name="Payton A.C."/>
            <person name="Mcbreen J.C."/>
            <person name="Conrad R.E."/>
            <person name="Kollar L.M."/>
            <person name="Olsson S."/>
            <person name="Huttunen S."/>
            <person name="Landis J.B."/>
            <person name="Wickett N.J."/>
            <person name="Johnson M.G."/>
            <person name="Rensing S.A."/>
            <person name="Grimwood J."/>
            <person name="Schmutz J."/>
            <person name="Mcdaniel S.F."/>
        </authorList>
    </citation>
    <scope>NUCLEOTIDE SEQUENCE</scope>
    <source>
        <strain evidence="1">R40</strain>
    </source>
</reference>
<dbReference type="Proteomes" id="UP000822688">
    <property type="component" value="Chromosome 2"/>
</dbReference>
<evidence type="ECO:0000313" key="1">
    <source>
        <dbReference type="EMBL" id="KAG0587918.1"/>
    </source>
</evidence>
<gene>
    <name evidence="1" type="ORF">KC19_2G201200</name>
</gene>
<dbReference type="AlphaFoldDB" id="A0A8T0IYW5"/>
<dbReference type="EMBL" id="CM026422">
    <property type="protein sequence ID" value="KAG0587918.1"/>
    <property type="molecule type" value="Genomic_DNA"/>
</dbReference>
<sequence length="177" mass="19462">MIGDPECRVGLQNFPVLHFDTAVLIDIQQVSQLVQLGAGQRPYGGKTETSRRYWSRHAPSRSKEVPILSHAVHLVLLIRQPWDVHFHGVIPSGQAQCCPLRAAIDGCTPHGAGQASIFNIRYGADDVTAIVPEVSGVLIPRGVVLHKLTEYRGENPVPDDYLPICHGSESEEREQSD</sequence>